<keyword evidence="2" id="KW-1185">Reference proteome</keyword>
<proteinExistence type="predicted"/>
<evidence type="ECO:0000313" key="2">
    <source>
        <dbReference type="Proteomes" id="UP000277204"/>
    </source>
</evidence>
<sequence>MVMRKKQQTDDNLCSLIFINAYLSNEVVLQTEQSDDPIQKTADFDSTDIDSEAERLLIMSKPSSTDQAQSLSVKNSPSVQKGKMFKITLYLEREMSYV</sequence>
<gene>
    <name evidence="1" type="ORF">SMRZ_LOCUS26118</name>
</gene>
<name>A0A183NCU3_9TREM</name>
<dbReference type="EMBL" id="UZAI01022672">
    <property type="protein sequence ID" value="VDP58375.1"/>
    <property type="molecule type" value="Genomic_DNA"/>
</dbReference>
<protein>
    <submittedName>
        <fullName evidence="1">Uncharacterized protein</fullName>
    </submittedName>
</protein>
<dbReference type="AlphaFoldDB" id="A0A183NCU3"/>
<accession>A0A183NCU3</accession>
<reference evidence="1 2" key="1">
    <citation type="submission" date="2018-11" db="EMBL/GenBank/DDBJ databases">
        <authorList>
            <consortium name="Pathogen Informatics"/>
        </authorList>
    </citation>
    <scope>NUCLEOTIDE SEQUENCE [LARGE SCALE GENOMIC DNA]</scope>
    <source>
        <strain evidence="1 2">Zambia</strain>
    </source>
</reference>
<dbReference type="Proteomes" id="UP000277204">
    <property type="component" value="Unassembled WGS sequence"/>
</dbReference>
<organism evidence="1 2">
    <name type="scientific">Schistosoma margrebowiei</name>
    <dbReference type="NCBI Taxonomy" id="48269"/>
    <lineage>
        <taxon>Eukaryota</taxon>
        <taxon>Metazoa</taxon>
        <taxon>Spiralia</taxon>
        <taxon>Lophotrochozoa</taxon>
        <taxon>Platyhelminthes</taxon>
        <taxon>Trematoda</taxon>
        <taxon>Digenea</taxon>
        <taxon>Strigeidida</taxon>
        <taxon>Schistosomatoidea</taxon>
        <taxon>Schistosomatidae</taxon>
        <taxon>Schistosoma</taxon>
    </lineage>
</organism>
<evidence type="ECO:0000313" key="1">
    <source>
        <dbReference type="EMBL" id="VDP58375.1"/>
    </source>
</evidence>